<dbReference type="Proteomes" id="UP000007258">
    <property type="component" value="Chromosome 20"/>
</dbReference>
<feature type="region of interest" description="Disordered" evidence="1">
    <location>
        <begin position="387"/>
        <end position="445"/>
    </location>
</feature>
<organism evidence="2 3">
    <name type="scientific">Leishmania braziliensis</name>
    <dbReference type="NCBI Taxonomy" id="5660"/>
    <lineage>
        <taxon>Eukaryota</taxon>
        <taxon>Discoba</taxon>
        <taxon>Euglenozoa</taxon>
        <taxon>Kinetoplastea</taxon>
        <taxon>Metakinetoplastina</taxon>
        <taxon>Trypanosomatida</taxon>
        <taxon>Trypanosomatidae</taxon>
        <taxon>Leishmaniinae</taxon>
        <taxon>Leishmania</taxon>
        <taxon>Leishmania braziliensis species complex</taxon>
    </lineage>
</organism>
<feature type="compositionally biased region" description="Basic and acidic residues" evidence="1">
    <location>
        <begin position="193"/>
        <end position="203"/>
    </location>
</feature>
<dbReference type="RefSeq" id="XP_001564384.1">
    <property type="nucleotide sequence ID" value="XM_001564334.1"/>
</dbReference>
<feature type="compositionally biased region" description="Basic and acidic residues" evidence="1">
    <location>
        <begin position="387"/>
        <end position="405"/>
    </location>
</feature>
<feature type="region of interest" description="Disordered" evidence="1">
    <location>
        <begin position="165"/>
        <end position="212"/>
    </location>
</feature>
<dbReference type="InParanoid" id="A4HAL4"/>
<proteinExistence type="predicted"/>
<gene>
    <name evidence="2" type="ORF">LBRM_20_0980</name>
</gene>
<evidence type="ECO:0000313" key="2">
    <source>
        <dbReference type="EMBL" id="CAM38444.1"/>
    </source>
</evidence>
<name>A4HAL4_LEIBR</name>
<dbReference type="KEGG" id="lbz:LBRM_20_0980"/>
<feature type="compositionally biased region" description="Low complexity" evidence="1">
    <location>
        <begin position="430"/>
        <end position="445"/>
    </location>
</feature>
<dbReference type="AlphaFoldDB" id="A4HAL4"/>
<reference evidence="2 3" key="2">
    <citation type="journal article" date="2011" name="Genome Res.">
        <title>Chromosome and gene copy number variation allow major structural change between species and strains of Leishmania.</title>
        <authorList>
            <person name="Rogers M.B."/>
            <person name="Hilley J.D."/>
            <person name="Dickens N.J."/>
            <person name="Wilkes J."/>
            <person name="Bates P.A."/>
            <person name="Depledge D.P."/>
            <person name="Harris D."/>
            <person name="Her Y."/>
            <person name="Herzyk P."/>
            <person name="Imamura H."/>
            <person name="Otto T.D."/>
            <person name="Sanders M."/>
            <person name="Seeger K."/>
            <person name="Dujardin J.C."/>
            <person name="Berriman M."/>
            <person name="Smith D.F."/>
            <person name="Hertz-Fowler C."/>
            <person name="Mottram J.C."/>
        </authorList>
    </citation>
    <scope>NUCLEOTIDE SEQUENCE [LARGE SCALE GENOMIC DNA]</scope>
    <source>
        <strain evidence="2 3">MHOM/BR/75/M2904</strain>
    </source>
</reference>
<evidence type="ECO:0000256" key="1">
    <source>
        <dbReference type="SAM" id="MobiDB-lite"/>
    </source>
</evidence>
<evidence type="ECO:0000313" key="3">
    <source>
        <dbReference type="Proteomes" id="UP000007258"/>
    </source>
</evidence>
<accession>A4HAL4</accession>
<sequence>MGSSSLSLPSAPCCSCVLGTLPDVLRCAVAQGKHGGVTAYLASELPHNSQIWKDSSWGQVGNACASAESTGTYAVFEDAINCCQWTVELVAASVTGDGDTGDTGDTWWANPEDLAAIDATEAAEPISCVPYQQEGSSGGGCSSRITGMRYYMKPDTWRQTFLSRRHETTTTGRIPSAVPHSDSAGTAEATRSNPRESSRDAHTHRLGTPSALRTVSSVVTATAAEEALSLSAASSPLHDLSLHQLVEQHAALVRRLVQVLAPQRHTISHVIREVCTAAVPSPSSSVKRRVCILSSSDASNAETMQYTESDVAAAIEQLTSSHPRQPRLRELKTDGYLFMNVDGFADGETRHKAVNRAYPALALHWPASGQQMDRMERYVDRDVVLDTRKRHPELSGEKADQTPQRKRDRSLSSAASHAPSEEEDEEHRTGPPGSASAPPSPLLDTAAAPEKTATMATTQRFFQSLREYPKSLEPGNLHVWARGTAAQRAREYLEAAVRLTQRLASTAGAPSDAATLGPLPVTKEEDVAALRNQYDALTASESFLEEKLRAYRDTVHELRGWYHSELCTQQFCYELEAWLQTQEESRAVLTDLYVQVHTARYRLQRDLFDYLHLHALGVL</sequence>
<dbReference type="GeneID" id="5414929"/>
<keyword evidence="3" id="KW-1185">Reference proteome</keyword>
<reference evidence="2 3" key="1">
    <citation type="journal article" date="2007" name="Nat. Genet.">
        <title>Comparative genomic analysis of three Leishmania species that cause diverse human disease.</title>
        <authorList>
            <person name="Peacock C.S."/>
            <person name="Seeger K."/>
            <person name="Harris D."/>
            <person name="Murphy L."/>
            <person name="Ruiz J.C."/>
            <person name="Quail M.A."/>
            <person name="Peters N."/>
            <person name="Adlem E."/>
            <person name="Tivey A."/>
            <person name="Aslett M."/>
            <person name="Kerhornou A."/>
            <person name="Ivens A."/>
            <person name="Fraser A."/>
            <person name="Rajandream M.A."/>
            <person name="Carver T."/>
            <person name="Norbertczak H."/>
            <person name="Chillingworth T."/>
            <person name="Hance Z."/>
            <person name="Jagels K."/>
            <person name="Moule S."/>
            <person name="Ormond D."/>
            <person name="Rutter S."/>
            <person name="Squares R."/>
            <person name="Whitehead S."/>
            <person name="Rabbinowitsch E."/>
            <person name="Arrowsmith C."/>
            <person name="White B."/>
            <person name="Thurston S."/>
            <person name="Bringaud F."/>
            <person name="Baldauf S.L."/>
            <person name="Faulconbridge A."/>
            <person name="Jeffares D."/>
            <person name="Depledge D.P."/>
            <person name="Oyola S.O."/>
            <person name="Hilley J.D."/>
            <person name="Brito L.O."/>
            <person name="Tosi L.R."/>
            <person name="Barrell B."/>
            <person name="Cruz A.K."/>
            <person name="Mottram J.C."/>
            <person name="Smith D.F."/>
            <person name="Berriman M."/>
        </authorList>
    </citation>
    <scope>NUCLEOTIDE SEQUENCE [LARGE SCALE GENOMIC DNA]</scope>
    <source>
        <strain evidence="2 3">MHOM/BR/75/M2904</strain>
    </source>
</reference>
<dbReference type="OMA" id="MRYYMKP"/>
<dbReference type="VEuPathDB" id="TriTrypDB:LbrM.20.0980"/>
<protein>
    <submittedName>
        <fullName evidence="2">Uncharacterized protein</fullName>
    </submittedName>
</protein>
<dbReference type="EMBL" id="FR798994">
    <property type="protein sequence ID" value="CAM38444.1"/>
    <property type="molecule type" value="Genomic_DNA"/>
</dbReference>